<evidence type="ECO:0000259" key="2">
    <source>
        <dbReference type="PROSITE" id="PS51384"/>
    </source>
</evidence>
<dbReference type="GO" id="GO:0046872">
    <property type="term" value="F:metal ion binding"/>
    <property type="evidence" value="ECO:0007669"/>
    <property type="project" value="UniProtKB-KW"/>
</dbReference>
<dbReference type="PRINTS" id="PR00410">
    <property type="entry name" value="PHEHYDRXLASE"/>
</dbReference>
<dbReference type="OrthoDB" id="9796486at2"/>
<dbReference type="Pfam" id="PF10418">
    <property type="entry name" value="DHODB_Fe-S_bind"/>
    <property type="match status" value="1"/>
</dbReference>
<dbReference type="InterPro" id="IPR012165">
    <property type="entry name" value="Cyt_c3_hydrogenase_gsu"/>
</dbReference>
<dbReference type="RefSeq" id="WP_138986325.1">
    <property type="nucleotide sequence ID" value="NZ_CP043869.1"/>
</dbReference>
<dbReference type="Gene3D" id="2.40.30.10">
    <property type="entry name" value="Translation factors"/>
    <property type="match status" value="1"/>
</dbReference>
<keyword evidence="1" id="KW-0408">Iron</keyword>
<dbReference type="KEGG" id="ncu:F0U83_02270"/>
<dbReference type="GO" id="GO:0051537">
    <property type="term" value="F:2 iron, 2 sulfur cluster binding"/>
    <property type="evidence" value="ECO:0007669"/>
    <property type="project" value="UniProtKB-KW"/>
</dbReference>
<accession>A0A5P1R8F9</accession>
<keyword evidence="1" id="KW-0001">2Fe-2S</keyword>
<dbReference type="GO" id="GO:0016491">
    <property type="term" value="F:oxidoreductase activity"/>
    <property type="evidence" value="ECO:0007669"/>
    <property type="project" value="InterPro"/>
</dbReference>
<sequence>MDMKRVPAEVQVLQCIEETPSIFTLKLRICGQAMREAYQFLPGQFNMLTLPGVGEVAISVASDPRDGMSIDHTIRQVGRVTAGLSKLKTGDKLGLRGPFGRGWPLELLNGKDIVVVTGGLGCAPVVSLINYVVQRREQFGRLAIVQGVKHSDDLIWAEQYQIWRQVKGTQVLLSADQAGMAWPFHTGKVTELLGQLETDPEHSYVMMCGPEGMMRASAVALINSGYAPENLFLSMERNMQCALGLCGHCQFGAAFICRDGPVFSYPEIAELLGKRGF</sequence>
<dbReference type="GO" id="GO:0050660">
    <property type="term" value="F:flavin adenine dinucleotide binding"/>
    <property type="evidence" value="ECO:0007669"/>
    <property type="project" value="InterPro"/>
</dbReference>
<keyword evidence="1" id="KW-0479">Metal-binding</keyword>
<dbReference type="Gene3D" id="3.40.50.80">
    <property type="entry name" value="Nucleotide-binding domain of ferredoxin-NADP reductase (FNR) module"/>
    <property type="match status" value="1"/>
</dbReference>
<dbReference type="InterPro" id="IPR017927">
    <property type="entry name" value="FAD-bd_FR_type"/>
</dbReference>
<proteinExistence type="predicted"/>
<dbReference type="Pfam" id="PF00175">
    <property type="entry name" value="NAD_binding_1"/>
    <property type="match status" value="1"/>
</dbReference>
<name>A0A5P1R8F9_9GAMM</name>
<keyword evidence="1" id="KW-0411">Iron-sulfur</keyword>
<dbReference type="InterPro" id="IPR019480">
    <property type="entry name" value="Dihydroorotate_DH_Fe-S-bd"/>
</dbReference>
<evidence type="ECO:0000313" key="3">
    <source>
        <dbReference type="EMBL" id="QEQ95621.1"/>
    </source>
</evidence>
<dbReference type="PROSITE" id="PS51384">
    <property type="entry name" value="FAD_FR"/>
    <property type="match status" value="1"/>
</dbReference>
<dbReference type="AlphaFoldDB" id="A0A5P1R8F9"/>
<dbReference type="PANTHER" id="PTHR43513">
    <property type="entry name" value="DIHYDROOROTATE DEHYDROGENASE B (NAD(+)), ELECTRON TRANSFER SUBUNIT"/>
    <property type="match status" value="1"/>
</dbReference>
<organism evidence="3 4">
    <name type="scientific">Neptunomonas concharum</name>
    <dbReference type="NCBI Taxonomy" id="1031538"/>
    <lineage>
        <taxon>Bacteria</taxon>
        <taxon>Pseudomonadati</taxon>
        <taxon>Pseudomonadota</taxon>
        <taxon>Gammaproteobacteria</taxon>
        <taxon>Oceanospirillales</taxon>
        <taxon>Oceanospirillaceae</taxon>
        <taxon>Neptunomonas</taxon>
    </lineage>
</organism>
<evidence type="ECO:0000256" key="1">
    <source>
        <dbReference type="PIRSR" id="PIRSR006816-2"/>
    </source>
</evidence>
<dbReference type="SUPFAM" id="SSF63380">
    <property type="entry name" value="Riboflavin synthase domain-like"/>
    <property type="match status" value="1"/>
</dbReference>
<feature type="binding site" evidence="1">
    <location>
        <position position="249"/>
    </location>
    <ligand>
        <name>[2Fe-2S] cluster</name>
        <dbReference type="ChEBI" id="CHEBI:190135"/>
    </ligand>
</feature>
<protein>
    <submittedName>
        <fullName evidence="3">Ni/Fe hydrogenase subunit gamma</fullName>
    </submittedName>
</protein>
<dbReference type="GO" id="GO:0006221">
    <property type="term" value="P:pyrimidine nucleotide biosynthetic process"/>
    <property type="evidence" value="ECO:0007669"/>
    <property type="project" value="InterPro"/>
</dbReference>
<reference evidence="3 4" key="1">
    <citation type="journal article" date="2019" name="Biochem. Eng. J.">
        <title>Metabolic engineering of the marine bacteria Neptunomonas concharum for the production of acetoin and meso-2,3-butanediol from acetate.</title>
        <authorList>
            <person name="Li W."/>
            <person name="Pu N."/>
            <person name="Liu C.-X."/>
            <person name="Yuan Q.-P."/>
            <person name="Li Z.-J."/>
        </authorList>
    </citation>
    <scope>NUCLEOTIDE SEQUENCE [LARGE SCALE GENOMIC DNA]</scope>
    <source>
        <strain evidence="3 4">JCM17730</strain>
    </source>
</reference>
<dbReference type="InterPro" id="IPR017938">
    <property type="entry name" value="Riboflavin_synthase-like_b-brl"/>
</dbReference>
<evidence type="ECO:0000313" key="4">
    <source>
        <dbReference type="Proteomes" id="UP000324760"/>
    </source>
</evidence>
<dbReference type="InterPro" id="IPR039261">
    <property type="entry name" value="FNR_nucleotide-bd"/>
</dbReference>
<dbReference type="CDD" id="cd06221">
    <property type="entry name" value="sulfite_reductase_like"/>
    <property type="match status" value="1"/>
</dbReference>
<dbReference type="InterPro" id="IPR001433">
    <property type="entry name" value="OxRdtase_FAD/NAD-bd"/>
</dbReference>
<dbReference type="PIRSF" id="PIRSF006816">
    <property type="entry name" value="Cyc3_hyd_g"/>
    <property type="match status" value="1"/>
</dbReference>
<feature type="binding site" evidence="1">
    <location>
        <position position="241"/>
    </location>
    <ligand>
        <name>[2Fe-2S] cluster</name>
        <dbReference type="ChEBI" id="CHEBI:190135"/>
    </ligand>
</feature>
<gene>
    <name evidence="3" type="ORF">F0U83_02270</name>
</gene>
<feature type="binding site" evidence="1">
    <location>
        <position position="257"/>
    </location>
    <ligand>
        <name>[2Fe-2S] cluster</name>
        <dbReference type="ChEBI" id="CHEBI:190135"/>
    </ligand>
</feature>
<dbReference type="SUPFAM" id="SSF52343">
    <property type="entry name" value="Ferredoxin reductase-like, C-terminal NADP-linked domain"/>
    <property type="match status" value="1"/>
</dbReference>
<feature type="binding site" evidence="1">
    <location>
        <position position="246"/>
    </location>
    <ligand>
        <name>[2Fe-2S] cluster</name>
        <dbReference type="ChEBI" id="CHEBI:190135"/>
    </ligand>
</feature>
<keyword evidence="4" id="KW-1185">Reference proteome</keyword>
<dbReference type="EMBL" id="CP043869">
    <property type="protein sequence ID" value="QEQ95621.1"/>
    <property type="molecule type" value="Genomic_DNA"/>
</dbReference>
<feature type="domain" description="FAD-binding FR-type" evidence="2">
    <location>
        <begin position="5"/>
        <end position="105"/>
    </location>
</feature>
<dbReference type="PANTHER" id="PTHR43513:SF3">
    <property type="entry name" value="DIHYDROOROTATE DEHYDROGENASE B (NAD(+)), ELECTRON TRANSFER SUBUNIT-RELATED"/>
    <property type="match status" value="1"/>
</dbReference>
<comment type="cofactor">
    <cofactor evidence="1">
        <name>[2Fe-2S] cluster</name>
        <dbReference type="ChEBI" id="CHEBI:190135"/>
    </cofactor>
    <text evidence="1">Binds 1 [2Fe-2S] cluster per subunit.</text>
</comment>
<dbReference type="InterPro" id="IPR050353">
    <property type="entry name" value="PyrK_electron_transfer"/>
</dbReference>
<dbReference type="Proteomes" id="UP000324760">
    <property type="component" value="Chromosome"/>
</dbReference>